<proteinExistence type="predicted"/>
<dbReference type="EMBL" id="JAOPKC010000001">
    <property type="protein sequence ID" value="MCU4716821.1"/>
    <property type="molecule type" value="Genomic_DNA"/>
</dbReference>
<reference evidence="2" key="1">
    <citation type="submission" date="2023-02" db="EMBL/GenBank/DDBJ databases">
        <title>Enrichment on poylsaccharides allowed isolation of novel metabolic and taxonomic groups of Haloarchaea.</title>
        <authorList>
            <person name="Sorokin D.Y."/>
            <person name="Elcheninov A.G."/>
            <person name="Khizhniak T.V."/>
            <person name="Kolganova T.V."/>
            <person name="Kublanov I.V."/>
        </authorList>
    </citation>
    <scope>NUCLEOTIDE SEQUENCE</scope>
    <source>
        <strain evidence="1 3">HArc-curdl5-1</strain>
        <strain evidence="2">HArc-curdl7</strain>
    </source>
</reference>
<keyword evidence="3" id="KW-1185">Reference proteome</keyword>
<accession>A0AAE3I9L9</accession>
<protein>
    <submittedName>
        <fullName evidence="2">Lactonase family protein</fullName>
    </submittedName>
</protein>
<evidence type="ECO:0000313" key="2">
    <source>
        <dbReference type="EMBL" id="MCU4725574.1"/>
    </source>
</evidence>
<evidence type="ECO:0000313" key="3">
    <source>
        <dbReference type="Proteomes" id="UP001208186"/>
    </source>
</evidence>
<sequence>MSQADLASLGVAGDVGNWTLATDEPGFYGRRWYWKSSSYVLVANQNTGSFAVYTRDDWNGALTNDPVYQERDLENALSRATEWLLAHPSGRDIEGGDRS</sequence>
<evidence type="ECO:0000313" key="4">
    <source>
        <dbReference type="Proteomes" id="UP001209746"/>
    </source>
</evidence>
<dbReference type="RefSeq" id="WP_315907582.1">
    <property type="nucleotide sequence ID" value="NZ_JAOPKC010000001.1"/>
</dbReference>
<dbReference type="Proteomes" id="UP001208186">
    <property type="component" value="Unassembled WGS sequence"/>
</dbReference>
<dbReference type="Proteomes" id="UP001209746">
    <property type="component" value="Unassembled WGS sequence"/>
</dbReference>
<dbReference type="EMBL" id="JAOPKD010000001">
    <property type="protein sequence ID" value="MCU4725574.1"/>
    <property type="molecule type" value="Genomic_DNA"/>
</dbReference>
<gene>
    <name evidence="2" type="ORF">OB914_01105</name>
    <name evidence="1" type="ORF">OB916_01915</name>
</gene>
<dbReference type="AlphaFoldDB" id="A0AAE3I9L9"/>
<comment type="caution">
    <text evidence="2">The sequence shown here is derived from an EMBL/GenBank/DDBJ whole genome shotgun (WGS) entry which is preliminary data.</text>
</comment>
<evidence type="ECO:0000313" key="1">
    <source>
        <dbReference type="EMBL" id="MCU4716821.1"/>
    </source>
</evidence>
<organism evidence="2 4">
    <name type="scientific">Halapricum hydrolyticum</name>
    <dbReference type="NCBI Taxonomy" id="2979991"/>
    <lineage>
        <taxon>Archaea</taxon>
        <taxon>Methanobacteriati</taxon>
        <taxon>Methanobacteriota</taxon>
        <taxon>Stenosarchaea group</taxon>
        <taxon>Halobacteria</taxon>
        <taxon>Halobacteriales</taxon>
        <taxon>Haloarculaceae</taxon>
        <taxon>Halapricum</taxon>
    </lineage>
</organism>
<name>A0AAE3I9L9_9EURY</name>